<proteinExistence type="predicted"/>
<organism evidence="2 3">
    <name type="scientific">Adineta steineri</name>
    <dbReference type="NCBI Taxonomy" id="433720"/>
    <lineage>
        <taxon>Eukaryota</taxon>
        <taxon>Metazoa</taxon>
        <taxon>Spiralia</taxon>
        <taxon>Gnathifera</taxon>
        <taxon>Rotifera</taxon>
        <taxon>Eurotatoria</taxon>
        <taxon>Bdelloidea</taxon>
        <taxon>Adinetida</taxon>
        <taxon>Adinetidae</taxon>
        <taxon>Adineta</taxon>
    </lineage>
</organism>
<feature type="non-terminal residue" evidence="2">
    <location>
        <position position="124"/>
    </location>
</feature>
<feature type="transmembrane region" description="Helical" evidence="1">
    <location>
        <begin position="21"/>
        <end position="48"/>
    </location>
</feature>
<evidence type="ECO:0000313" key="3">
    <source>
        <dbReference type="Proteomes" id="UP000663881"/>
    </source>
</evidence>
<keyword evidence="1" id="KW-0812">Transmembrane</keyword>
<name>A0A820S2G3_9BILA</name>
<reference evidence="2" key="1">
    <citation type="submission" date="2021-02" db="EMBL/GenBank/DDBJ databases">
        <authorList>
            <person name="Nowell W R."/>
        </authorList>
    </citation>
    <scope>NUCLEOTIDE SEQUENCE</scope>
</reference>
<evidence type="ECO:0000256" key="1">
    <source>
        <dbReference type="SAM" id="Phobius"/>
    </source>
</evidence>
<accession>A0A820S2G3</accession>
<dbReference type="GO" id="GO:0016020">
    <property type="term" value="C:membrane"/>
    <property type="evidence" value="ECO:0007669"/>
    <property type="project" value="TreeGrafter"/>
</dbReference>
<dbReference type="GO" id="GO:0050982">
    <property type="term" value="P:detection of mechanical stimulus"/>
    <property type="evidence" value="ECO:0007669"/>
    <property type="project" value="TreeGrafter"/>
</dbReference>
<evidence type="ECO:0000313" key="2">
    <source>
        <dbReference type="EMBL" id="CAF4446123.1"/>
    </source>
</evidence>
<dbReference type="Proteomes" id="UP000663881">
    <property type="component" value="Unassembled WGS sequence"/>
</dbReference>
<dbReference type="InterPro" id="IPR051223">
    <property type="entry name" value="Polycystin"/>
</dbReference>
<dbReference type="AlphaFoldDB" id="A0A820S2G3"/>
<protein>
    <submittedName>
        <fullName evidence="2">Uncharacterized protein</fullName>
    </submittedName>
</protein>
<dbReference type="EMBL" id="CAJOAY010034590">
    <property type="protein sequence ID" value="CAF4446123.1"/>
    <property type="molecule type" value="Genomic_DNA"/>
</dbReference>
<dbReference type="GO" id="GO:0005262">
    <property type="term" value="F:calcium channel activity"/>
    <property type="evidence" value="ECO:0007669"/>
    <property type="project" value="TreeGrafter"/>
</dbReference>
<feature type="non-terminal residue" evidence="2">
    <location>
        <position position="1"/>
    </location>
</feature>
<comment type="caution">
    <text evidence="2">The sequence shown here is derived from an EMBL/GenBank/DDBJ whole genome shotgun (WGS) entry which is preliminary data.</text>
</comment>
<dbReference type="PANTHER" id="PTHR10877:SF150">
    <property type="entry name" value="REJ DOMAIN-CONTAINING PROTEIN"/>
    <property type="match status" value="1"/>
</dbReference>
<feature type="transmembrane region" description="Helical" evidence="1">
    <location>
        <begin position="68"/>
        <end position="91"/>
    </location>
</feature>
<keyword evidence="1" id="KW-0472">Membrane</keyword>
<sequence>QTLYKIKPELNINEKQIKKKFSFPWWCIFIAYGLSIILVGLSIIFIIARGIEFGDEKTQKWLISILSGFFSSIIFTQPLKIIGLAIFFAFFCQKSSYDDKEANEYLDNNQLNLDNDEEYLHSIQ</sequence>
<gene>
    <name evidence="2" type="ORF">OKA104_LOCUS53902</name>
</gene>
<keyword evidence="1" id="KW-1133">Transmembrane helix</keyword>
<dbReference type="PANTHER" id="PTHR10877">
    <property type="entry name" value="POLYCYSTIN FAMILY MEMBER"/>
    <property type="match status" value="1"/>
</dbReference>